<evidence type="ECO:0000259" key="4">
    <source>
        <dbReference type="PROSITE" id="PS50932"/>
    </source>
</evidence>
<evidence type="ECO:0000256" key="1">
    <source>
        <dbReference type="ARBA" id="ARBA00023015"/>
    </source>
</evidence>
<evidence type="ECO:0000256" key="2">
    <source>
        <dbReference type="ARBA" id="ARBA00023125"/>
    </source>
</evidence>
<sequence>MNIYDISEKAGVSIATVSRVLNGNSKVSDKTRKKILAVMEETGYQPNVFARGLGLNTMNTVGVMCADSSDMVLASAVYHVEQELHKYQYDVLLCCTGYETEEKAKYMNLLLSKRVDALILVGSSFIEKNMEKNQYIIEAAKEVPVMLVNAYLDASNVYCAVCDDRTMMRQVTREFLEQKRQILYLYRSLSYSGRQKLQGIKDAFKDCGQKPEKDQMVLMKDSTIEDTRKFLAERWGQGVRWNVVMTSDDELAVGACKFAKAQGLKVPQDMQILGYNNSKISICSEPEISTVDNHMQKAGTLAVDQLMEILKKEEVEQKTIVKGEMVLRDTTIDL</sequence>
<dbReference type="InterPro" id="IPR001761">
    <property type="entry name" value="Peripla_BP/Lac1_sug-bd_dom"/>
</dbReference>
<dbReference type="InterPro" id="IPR010982">
    <property type="entry name" value="Lambda_DNA-bd_dom_sf"/>
</dbReference>
<dbReference type="Pfam" id="PF00356">
    <property type="entry name" value="LacI"/>
    <property type="match status" value="1"/>
</dbReference>
<proteinExistence type="predicted"/>
<dbReference type="InterPro" id="IPR028082">
    <property type="entry name" value="Peripla_BP_I"/>
</dbReference>
<reference evidence="5 6" key="1">
    <citation type="journal article" date="2021" name="ISME Commun">
        <title>Automated analysis of genomic sequences facilitates high-throughput and comprehensive description of bacteria.</title>
        <authorList>
            <person name="Hitch T.C.A."/>
        </authorList>
    </citation>
    <scope>NUCLEOTIDE SEQUENCE [LARGE SCALE GENOMIC DNA]</scope>
    <source>
        <strain evidence="5 6">Sanger_29</strain>
    </source>
</reference>
<dbReference type="PANTHER" id="PTHR30146">
    <property type="entry name" value="LACI-RELATED TRANSCRIPTIONAL REPRESSOR"/>
    <property type="match status" value="1"/>
</dbReference>
<dbReference type="CDD" id="cd06267">
    <property type="entry name" value="PBP1_LacI_sugar_binding-like"/>
    <property type="match status" value="1"/>
</dbReference>
<dbReference type="SUPFAM" id="SSF47413">
    <property type="entry name" value="lambda repressor-like DNA-binding domains"/>
    <property type="match status" value="1"/>
</dbReference>
<dbReference type="Gene3D" id="3.40.50.2300">
    <property type="match status" value="2"/>
</dbReference>
<dbReference type="PANTHER" id="PTHR30146:SF109">
    <property type="entry name" value="HTH-TYPE TRANSCRIPTIONAL REGULATOR GALS"/>
    <property type="match status" value="1"/>
</dbReference>
<comment type="caution">
    <text evidence="5">The sequence shown here is derived from an EMBL/GenBank/DDBJ whole genome shotgun (WGS) entry which is preliminary data.</text>
</comment>
<dbReference type="InterPro" id="IPR000843">
    <property type="entry name" value="HTH_LacI"/>
</dbReference>
<gene>
    <name evidence="5" type="ORF">OCV47_08395</name>
</gene>
<dbReference type="PROSITE" id="PS50932">
    <property type="entry name" value="HTH_LACI_2"/>
    <property type="match status" value="1"/>
</dbReference>
<name>A0ABT2SLI9_9FIRM</name>
<evidence type="ECO:0000313" key="6">
    <source>
        <dbReference type="Proteomes" id="UP001652338"/>
    </source>
</evidence>
<keyword evidence="1" id="KW-0805">Transcription regulation</keyword>
<dbReference type="EMBL" id="JAOQKE010000008">
    <property type="protein sequence ID" value="MCU6725367.1"/>
    <property type="molecule type" value="Genomic_DNA"/>
</dbReference>
<dbReference type="Pfam" id="PF00532">
    <property type="entry name" value="Peripla_BP_1"/>
    <property type="match status" value="1"/>
</dbReference>
<evidence type="ECO:0000256" key="3">
    <source>
        <dbReference type="ARBA" id="ARBA00023163"/>
    </source>
</evidence>
<dbReference type="RefSeq" id="WP_117447922.1">
    <property type="nucleotide sequence ID" value="NZ_JAOQKE010000008.1"/>
</dbReference>
<keyword evidence="3" id="KW-0804">Transcription</keyword>
<dbReference type="Proteomes" id="UP001652338">
    <property type="component" value="Unassembled WGS sequence"/>
</dbReference>
<dbReference type="SUPFAM" id="SSF53822">
    <property type="entry name" value="Periplasmic binding protein-like I"/>
    <property type="match status" value="1"/>
</dbReference>
<accession>A0ABT2SLI9</accession>
<feature type="domain" description="HTH lacI-type" evidence="4">
    <location>
        <begin position="1"/>
        <end position="55"/>
    </location>
</feature>
<dbReference type="Gene3D" id="1.10.260.40">
    <property type="entry name" value="lambda repressor-like DNA-binding domains"/>
    <property type="match status" value="1"/>
</dbReference>
<keyword evidence="2" id="KW-0238">DNA-binding</keyword>
<keyword evidence="6" id="KW-1185">Reference proteome</keyword>
<dbReference type="PRINTS" id="PR00036">
    <property type="entry name" value="HTHLACI"/>
</dbReference>
<organism evidence="5 6">
    <name type="scientific">Muricoprocola aceti</name>
    <dbReference type="NCBI Taxonomy" id="2981772"/>
    <lineage>
        <taxon>Bacteria</taxon>
        <taxon>Bacillati</taxon>
        <taxon>Bacillota</taxon>
        <taxon>Clostridia</taxon>
        <taxon>Lachnospirales</taxon>
        <taxon>Lachnospiraceae</taxon>
        <taxon>Muricoprocola</taxon>
    </lineage>
</organism>
<dbReference type="SMART" id="SM00354">
    <property type="entry name" value="HTH_LACI"/>
    <property type="match status" value="1"/>
</dbReference>
<evidence type="ECO:0000313" key="5">
    <source>
        <dbReference type="EMBL" id="MCU6725367.1"/>
    </source>
</evidence>
<dbReference type="CDD" id="cd01392">
    <property type="entry name" value="HTH_LacI"/>
    <property type="match status" value="1"/>
</dbReference>
<protein>
    <submittedName>
        <fullName evidence="5">LacI family transcriptional regulator</fullName>
    </submittedName>
</protein>